<evidence type="ECO:0000313" key="2">
    <source>
        <dbReference type="EMBL" id="TXJ45780.1"/>
    </source>
</evidence>
<dbReference type="Proteomes" id="UP000324574">
    <property type="component" value="Unassembled WGS sequence"/>
</dbReference>
<dbReference type="EMBL" id="SAYG01000006">
    <property type="protein sequence ID" value="TXJ45780.1"/>
    <property type="molecule type" value="Genomic_DNA"/>
</dbReference>
<accession>A0A5C8EG97</accession>
<evidence type="ECO:0000313" key="4">
    <source>
        <dbReference type="Proteomes" id="UP000325002"/>
    </source>
</evidence>
<reference evidence="1" key="2">
    <citation type="submission" date="2019-01" db="EMBL/GenBank/DDBJ databases">
        <authorList>
            <person name="Thorell K."/>
        </authorList>
    </citation>
    <scope>NUCLEOTIDE SEQUENCE</scope>
    <source>
        <strain evidence="2">PC3714II</strain>
        <strain evidence="1">PC3997IV</strain>
    </source>
</reference>
<organism evidence="1 4">
    <name type="scientific">Brachyspira aalborgi</name>
    <dbReference type="NCBI Taxonomy" id="29522"/>
    <lineage>
        <taxon>Bacteria</taxon>
        <taxon>Pseudomonadati</taxon>
        <taxon>Spirochaetota</taxon>
        <taxon>Spirochaetia</taxon>
        <taxon>Brachyspirales</taxon>
        <taxon>Brachyspiraceae</taxon>
        <taxon>Brachyspira</taxon>
    </lineage>
</organism>
<reference evidence="3 4" key="1">
    <citation type="journal article" date="1992" name="Lakartidningen">
        <title>[Penicillin V and not amoxicillin is the first choice preparation in acute otitis].</title>
        <authorList>
            <person name="Kamme C."/>
            <person name="Lundgren K."/>
            <person name="Prellner K."/>
        </authorList>
    </citation>
    <scope>NUCLEOTIDE SEQUENCE [LARGE SCALE GENOMIC DNA]</scope>
    <source>
        <strain evidence="2 3">PC3714II</strain>
        <strain evidence="1 4">PC3997IV</strain>
    </source>
</reference>
<dbReference type="AlphaFoldDB" id="A0A5C8EG97"/>
<evidence type="ECO:0000313" key="1">
    <source>
        <dbReference type="EMBL" id="TXJ36775.1"/>
    </source>
</evidence>
<comment type="caution">
    <text evidence="1">The sequence shown here is derived from an EMBL/GenBank/DDBJ whole genome shotgun (WGS) entry which is preliminary data.</text>
</comment>
<evidence type="ECO:0000313" key="3">
    <source>
        <dbReference type="Proteomes" id="UP000324574"/>
    </source>
</evidence>
<proteinExistence type="predicted"/>
<dbReference type="EMBL" id="SAYD01000021">
    <property type="protein sequence ID" value="TXJ36775.1"/>
    <property type="molecule type" value="Genomic_DNA"/>
</dbReference>
<name>A0A5C8EG97_9SPIR</name>
<protein>
    <submittedName>
        <fullName evidence="1">Uncharacterized protein</fullName>
    </submittedName>
</protein>
<gene>
    <name evidence="2" type="ORF">EPJ70_05205</name>
    <name evidence="1" type="ORF">EPJ81_10585</name>
</gene>
<sequence>MQLLYVEITKFNKIAIFKKELKNWILFLKSNKEEDMSQLLKEDTIFELRR</sequence>
<dbReference type="Proteomes" id="UP000325002">
    <property type="component" value="Unassembled WGS sequence"/>
</dbReference>